<evidence type="ECO:0000313" key="9">
    <source>
        <dbReference type="EMBL" id="VDN06609.1"/>
    </source>
</evidence>
<dbReference type="SUPFAM" id="SSF57362">
    <property type="entry name" value="BPTI-like"/>
    <property type="match status" value="4"/>
</dbReference>
<dbReference type="Gene3D" id="4.10.410.10">
    <property type="entry name" value="Pancreatic trypsin inhibitor Kunitz domain"/>
    <property type="match status" value="4"/>
</dbReference>
<evidence type="ECO:0000256" key="3">
    <source>
        <dbReference type="ARBA" id="ARBA00022690"/>
    </source>
</evidence>
<reference evidence="11" key="1">
    <citation type="submission" date="2017-02" db="UniProtKB">
        <authorList>
            <consortium name="WormBaseParasite"/>
        </authorList>
    </citation>
    <scope>IDENTIFICATION</scope>
</reference>
<dbReference type="SMART" id="SM00131">
    <property type="entry name" value="KU"/>
    <property type="match status" value="4"/>
</dbReference>
<dbReference type="PRINTS" id="PR00759">
    <property type="entry name" value="BASICPTASE"/>
</dbReference>
<gene>
    <name evidence="9" type="ORF">TCLT_LOCUS9011</name>
</gene>
<dbReference type="InterPro" id="IPR036880">
    <property type="entry name" value="Kunitz_BPTI_sf"/>
</dbReference>
<keyword evidence="4" id="KW-0722">Serine protease inhibitor</keyword>
<evidence type="ECO:0000256" key="2">
    <source>
        <dbReference type="ARBA" id="ARBA00022530"/>
    </source>
</evidence>
<dbReference type="EMBL" id="UYYF01004717">
    <property type="protein sequence ID" value="VDN06609.1"/>
    <property type="molecule type" value="Genomic_DNA"/>
</dbReference>
<keyword evidence="2" id="KW-0964">Secreted</keyword>
<evidence type="ECO:0000256" key="4">
    <source>
        <dbReference type="ARBA" id="ARBA00022900"/>
    </source>
</evidence>
<dbReference type="InterPro" id="IPR050098">
    <property type="entry name" value="TFPI/VKTCI-like"/>
</dbReference>
<organism evidence="11">
    <name type="scientific">Thelazia callipaeda</name>
    <name type="common">Oriental eyeworm</name>
    <name type="synonym">Parasitic nematode</name>
    <dbReference type="NCBI Taxonomy" id="103827"/>
    <lineage>
        <taxon>Eukaryota</taxon>
        <taxon>Metazoa</taxon>
        <taxon>Ecdysozoa</taxon>
        <taxon>Nematoda</taxon>
        <taxon>Chromadorea</taxon>
        <taxon>Rhabditida</taxon>
        <taxon>Spirurina</taxon>
        <taxon>Spiruromorpha</taxon>
        <taxon>Thelazioidea</taxon>
        <taxon>Thelaziidae</taxon>
        <taxon>Thelazia</taxon>
    </lineage>
</organism>
<dbReference type="Pfam" id="PF00014">
    <property type="entry name" value="Kunitz_BPTI"/>
    <property type="match status" value="4"/>
</dbReference>
<feature type="domain" description="BPTI/Kunitz inhibitor" evidence="8">
    <location>
        <begin position="111"/>
        <end position="161"/>
    </location>
</feature>
<evidence type="ECO:0000256" key="1">
    <source>
        <dbReference type="ARBA" id="ARBA00004498"/>
    </source>
</evidence>
<dbReference type="FunFam" id="4.10.410.10:FF:000020">
    <property type="entry name" value="Collagen, type VI, alpha 3"/>
    <property type="match status" value="1"/>
</dbReference>
<dbReference type="CDD" id="cd00109">
    <property type="entry name" value="Kunitz-type"/>
    <property type="match status" value="4"/>
</dbReference>
<dbReference type="PROSITE" id="PS00280">
    <property type="entry name" value="BPTI_KUNITZ_1"/>
    <property type="match status" value="3"/>
</dbReference>
<dbReference type="AlphaFoldDB" id="A0A0N5D7H4"/>
<proteinExistence type="predicted"/>
<dbReference type="WBParaSite" id="TCLT_0000902201-mRNA-1">
    <property type="protein sequence ID" value="TCLT_0000902201-mRNA-1"/>
    <property type="gene ID" value="TCLT_0000902201"/>
</dbReference>
<evidence type="ECO:0000256" key="7">
    <source>
        <dbReference type="ARBA" id="ARBA00023180"/>
    </source>
</evidence>
<name>A0A0N5D7H4_THECL</name>
<dbReference type="GO" id="GO:0005615">
    <property type="term" value="C:extracellular space"/>
    <property type="evidence" value="ECO:0007669"/>
    <property type="project" value="TreeGrafter"/>
</dbReference>
<evidence type="ECO:0000313" key="11">
    <source>
        <dbReference type="WBParaSite" id="TCLT_0000902201-mRNA-1"/>
    </source>
</evidence>
<reference evidence="9 10" key="2">
    <citation type="submission" date="2018-11" db="EMBL/GenBank/DDBJ databases">
        <authorList>
            <consortium name="Pathogen Informatics"/>
        </authorList>
    </citation>
    <scope>NUCLEOTIDE SEQUENCE [LARGE SCALE GENOMIC DNA]</scope>
</reference>
<evidence type="ECO:0000256" key="6">
    <source>
        <dbReference type="ARBA" id="ARBA00023157"/>
    </source>
</evidence>
<dbReference type="InterPro" id="IPR002223">
    <property type="entry name" value="Kunitz_BPTI"/>
</dbReference>
<dbReference type="PROSITE" id="PS50279">
    <property type="entry name" value="BPTI_KUNITZ_2"/>
    <property type="match status" value="4"/>
</dbReference>
<protein>
    <submittedName>
        <fullName evidence="11">Tissue factor pathway inhibitor</fullName>
    </submittedName>
</protein>
<keyword evidence="2" id="KW-0272">Extracellular matrix</keyword>
<sequence length="308" mass="35679">MLRWRYDSEKNRCETFIYTGCEHNANYFTSEEACLRACGKYRNSDVCMNKVDRGQCELSLTKWYYNFNSRQCHIFIYSGCGGNGNRFSSKAECENLCTAETRSYNSGKDICMLDRESGPCNDPVTQWYFDASSLECMKFTYGGCRGNGNRFNSRELCEQRCLRDICTLPFDAGPCQGNQQQWYFDKSLRICQLFSYGGCEGNMNRFSTNDECMTYCSGHLNKSTIKLVHSPELILNGYNPTSTGSNVTFRCVKVQGQYPIRWYKNDVLIQITPENQKLQVCYHSLVSVALKRNHMTALRYFVKNYFNF</sequence>
<dbReference type="GO" id="GO:0004867">
    <property type="term" value="F:serine-type endopeptidase inhibitor activity"/>
    <property type="evidence" value="ECO:0007669"/>
    <property type="project" value="UniProtKB-KW"/>
</dbReference>
<dbReference type="PANTHER" id="PTHR10083:SF328">
    <property type="entry name" value="TISSUE FACTOR PATHWAY INHIBITOR"/>
    <property type="match status" value="1"/>
</dbReference>
<evidence type="ECO:0000256" key="5">
    <source>
        <dbReference type="ARBA" id="ARBA00022974"/>
    </source>
</evidence>
<keyword evidence="6" id="KW-1015">Disulfide bond</keyword>
<keyword evidence="3" id="KW-0646">Protease inhibitor</keyword>
<evidence type="ECO:0000313" key="10">
    <source>
        <dbReference type="Proteomes" id="UP000276776"/>
    </source>
</evidence>
<dbReference type="InterPro" id="IPR020901">
    <property type="entry name" value="Prtase_inh_Kunz-CS"/>
</dbReference>
<feature type="domain" description="BPTI/Kunitz inhibitor" evidence="8">
    <location>
        <begin position="166"/>
        <end position="216"/>
    </location>
</feature>
<keyword evidence="10" id="KW-1185">Reference proteome</keyword>
<dbReference type="OMA" id="ECIEFIY"/>
<keyword evidence="7" id="KW-0325">Glycoprotein</keyword>
<feature type="domain" description="BPTI/Kunitz inhibitor" evidence="8">
    <location>
        <begin position="1"/>
        <end position="38"/>
    </location>
</feature>
<evidence type="ECO:0000259" key="8">
    <source>
        <dbReference type="PROSITE" id="PS50279"/>
    </source>
</evidence>
<dbReference type="OrthoDB" id="4473401at2759"/>
<feature type="domain" description="BPTI/Kunitz inhibitor" evidence="8">
    <location>
        <begin position="47"/>
        <end position="97"/>
    </location>
</feature>
<accession>A0A0N5D7H4</accession>
<dbReference type="STRING" id="103827.A0A0N5D7H4"/>
<comment type="subcellular location">
    <subcellularLocation>
        <location evidence="1">Secreted</location>
        <location evidence="1">Extracellular space</location>
        <location evidence="1">Extracellular matrix</location>
    </subcellularLocation>
</comment>
<keyword evidence="5" id="KW-0654">Proteoglycan</keyword>
<dbReference type="FunFam" id="4.10.410.10:FF:000017">
    <property type="entry name" value="papilin isoform X2"/>
    <property type="match status" value="1"/>
</dbReference>
<dbReference type="Proteomes" id="UP000276776">
    <property type="component" value="Unassembled WGS sequence"/>
</dbReference>
<dbReference type="PANTHER" id="PTHR10083">
    <property type="entry name" value="KUNITZ-TYPE PROTEASE INHIBITOR-RELATED"/>
    <property type="match status" value="1"/>
</dbReference>